<name>A0A8J4WZW7_CLAMG</name>
<keyword evidence="2" id="KW-1185">Reference proteome</keyword>
<dbReference type="EMBL" id="QNUK01000988">
    <property type="protein sequence ID" value="KAF5888402.1"/>
    <property type="molecule type" value="Genomic_DNA"/>
</dbReference>
<organism evidence="1 2">
    <name type="scientific">Clarias magur</name>
    <name type="common">Asian catfish</name>
    <name type="synonym">Macropteronotus magur</name>
    <dbReference type="NCBI Taxonomy" id="1594786"/>
    <lineage>
        <taxon>Eukaryota</taxon>
        <taxon>Metazoa</taxon>
        <taxon>Chordata</taxon>
        <taxon>Craniata</taxon>
        <taxon>Vertebrata</taxon>
        <taxon>Euteleostomi</taxon>
        <taxon>Actinopterygii</taxon>
        <taxon>Neopterygii</taxon>
        <taxon>Teleostei</taxon>
        <taxon>Ostariophysi</taxon>
        <taxon>Siluriformes</taxon>
        <taxon>Clariidae</taxon>
        <taxon>Clarias</taxon>
    </lineage>
</organism>
<comment type="caution">
    <text evidence="1">The sequence shown here is derived from an EMBL/GenBank/DDBJ whole genome shotgun (WGS) entry which is preliminary data.</text>
</comment>
<gene>
    <name evidence="1" type="ORF">DAT39_021861</name>
</gene>
<proteinExistence type="predicted"/>
<evidence type="ECO:0000313" key="1">
    <source>
        <dbReference type="EMBL" id="KAF5888402.1"/>
    </source>
</evidence>
<dbReference type="AlphaFoldDB" id="A0A8J4WZW7"/>
<reference evidence="1" key="1">
    <citation type="submission" date="2020-07" db="EMBL/GenBank/DDBJ databases">
        <title>Clarias magur genome sequencing, assembly and annotation.</title>
        <authorList>
            <person name="Kushwaha B."/>
            <person name="Kumar R."/>
            <person name="Das P."/>
            <person name="Joshi C.G."/>
            <person name="Kumar D."/>
            <person name="Nagpure N.S."/>
            <person name="Pandey M."/>
            <person name="Agarwal S."/>
            <person name="Srivastava S."/>
            <person name="Singh M."/>
            <person name="Sahoo L."/>
            <person name="Jayasankar P."/>
            <person name="Meher P.K."/>
            <person name="Koringa P.G."/>
            <person name="Iquebal M.A."/>
            <person name="Das S.P."/>
            <person name="Bit A."/>
            <person name="Patnaik S."/>
            <person name="Patel N."/>
            <person name="Shah T.M."/>
            <person name="Hinsu A."/>
            <person name="Jena J.K."/>
        </authorList>
    </citation>
    <scope>NUCLEOTIDE SEQUENCE</scope>
    <source>
        <strain evidence="1">CIFAMagur01</strain>
        <tissue evidence="1">Testis</tissue>
    </source>
</reference>
<dbReference type="Proteomes" id="UP000727407">
    <property type="component" value="Unassembled WGS sequence"/>
</dbReference>
<sequence length="64" mass="7118">MVRLNDVSGSEVCCGEDQHVLVPRPACCCPVSFKNMRKDPKANYKFLPADLLKKGQFMCKGVQS</sequence>
<accession>A0A8J4WZW7</accession>
<evidence type="ECO:0000313" key="2">
    <source>
        <dbReference type="Proteomes" id="UP000727407"/>
    </source>
</evidence>
<protein>
    <submittedName>
        <fullName evidence="1">Amine sulfotransferase-like</fullName>
    </submittedName>
</protein>
<dbReference type="OrthoDB" id="205623at2759"/>